<comment type="caution">
    <text evidence="2">The sequence shown here is derived from an EMBL/GenBank/DDBJ whole genome shotgun (WGS) entry which is preliminary data.</text>
</comment>
<name>A0A2J4PI23_9ENTR</name>
<dbReference type="EMBL" id="PIDS01001894">
    <property type="protein sequence ID" value="PLL18465.1"/>
    <property type="molecule type" value="Genomic_DNA"/>
</dbReference>
<reference evidence="2 3" key="1">
    <citation type="submission" date="2017-11" db="EMBL/GenBank/DDBJ databases">
        <authorList>
            <person name="Han C.G."/>
        </authorList>
    </citation>
    <scope>NUCLEOTIDE SEQUENCE [LARGE SCALE GENOMIC DNA]</scope>
    <source>
        <strain evidence="2 3">A11</strain>
    </source>
</reference>
<protein>
    <recommendedName>
        <fullName evidence="4">EpsG family protein</fullName>
    </recommendedName>
</protein>
<evidence type="ECO:0008006" key="4">
    <source>
        <dbReference type="Google" id="ProtNLM"/>
    </source>
</evidence>
<feature type="transmembrane region" description="Helical" evidence="1">
    <location>
        <begin position="6"/>
        <end position="22"/>
    </location>
</feature>
<feature type="transmembrane region" description="Helical" evidence="1">
    <location>
        <begin position="147"/>
        <end position="168"/>
    </location>
</feature>
<sequence length="218" mass="25415">MEMPFYVTFLIITIIALFFIVNKRVMHGKLSNEALVYPLLCCAIFTFFLNYNKEIFSDSLDYSQYFERLQNWTFMQAVNDSTVYAVAYMPGFRILSWLISQIFPNVHFYFGVIATIIFMLVSIGLVKILRAPYGIIAIISYTMYPYFASYTALGIRQGLALGVMFLVIASLLKREKYRSLWWIFISFMFHNTAAVLLLLYLAVFFNIKNIFKIKNALI</sequence>
<feature type="transmembrane region" description="Helical" evidence="1">
    <location>
        <begin position="34"/>
        <end position="51"/>
    </location>
</feature>
<keyword evidence="1" id="KW-1133">Transmembrane helix</keyword>
<proteinExistence type="predicted"/>
<dbReference type="AlphaFoldDB" id="A0A2J4PI23"/>
<dbReference type="InterPro" id="IPR049458">
    <property type="entry name" value="EpsG-like"/>
</dbReference>
<keyword evidence="1" id="KW-0812">Transmembrane</keyword>
<keyword evidence="1" id="KW-0472">Membrane</keyword>
<organism evidence="2 3">
    <name type="scientific">Klebsiella michiganensis</name>
    <dbReference type="NCBI Taxonomy" id="1134687"/>
    <lineage>
        <taxon>Bacteria</taxon>
        <taxon>Pseudomonadati</taxon>
        <taxon>Pseudomonadota</taxon>
        <taxon>Gammaproteobacteria</taxon>
        <taxon>Enterobacterales</taxon>
        <taxon>Enterobacteriaceae</taxon>
        <taxon>Klebsiella/Raoultella group</taxon>
        <taxon>Klebsiella</taxon>
    </lineage>
</organism>
<evidence type="ECO:0000313" key="2">
    <source>
        <dbReference type="EMBL" id="PLL18465.1"/>
    </source>
</evidence>
<dbReference type="Proteomes" id="UP000234505">
    <property type="component" value="Unassembled WGS sequence"/>
</dbReference>
<evidence type="ECO:0000256" key="1">
    <source>
        <dbReference type="SAM" id="Phobius"/>
    </source>
</evidence>
<evidence type="ECO:0000313" key="3">
    <source>
        <dbReference type="Proteomes" id="UP000234505"/>
    </source>
</evidence>
<gene>
    <name evidence="2" type="ORF">CWN50_33000</name>
</gene>
<feature type="non-terminal residue" evidence="2">
    <location>
        <position position="218"/>
    </location>
</feature>
<accession>A0A2J4PI23</accession>
<dbReference type="Pfam" id="PF14897">
    <property type="entry name" value="EpsG"/>
    <property type="match status" value="1"/>
</dbReference>
<feature type="transmembrane region" description="Helical" evidence="1">
    <location>
        <begin position="180"/>
        <end position="205"/>
    </location>
</feature>
<feature type="transmembrane region" description="Helical" evidence="1">
    <location>
        <begin position="106"/>
        <end position="126"/>
    </location>
</feature>
<reference evidence="2 3" key="2">
    <citation type="submission" date="2018-01" db="EMBL/GenBank/DDBJ databases">
        <title>Genomic study of Klebsiella pneumoniae.</title>
        <authorList>
            <person name="Yang Y."/>
            <person name="Bicalho R."/>
        </authorList>
    </citation>
    <scope>NUCLEOTIDE SEQUENCE [LARGE SCALE GENOMIC DNA]</scope>
    <source>
        <strain evidence="2 3">A11</strain>
    </source>
</reference>